<sequence length="180" mass="19757">MNPETAVLDAIDELVDGQLEQEATGWDHNVNQPDCPHAGCQARWHGLPHARCPGSAVQGPLKPPIWPARSKAAARVSIIDADGNQTPIRGAVIDFQITPPTNEEIDAVWEVARRAFQEAGRQFTIVLQNVSDELRNLVGVMERAGIPVEPTDSTPQQRALPRPSTTPPMWAARADGRRRR</sequence>
<dbReference type="RefSeq" id="YP_010102916.1">
    <property type="nucleotide sequence ID" value="NC_055804.1"/>
</dbReference>
<name>A0A514DGR1_9CAUD</name>
<dbReference type="KEGG" id="vg:65120770"/>
<proteinExistence type="predicted"/>
<feature type="region of interest" description="Disordered" evidence="1">
    <location>
        <begin position="146"/>
        <end position="180"/>
    </location>
</feature>
<evidence type="ECO:0000313" key="2">
    <source>
        <dbReference type="EMBL" id="QDH92787.1"/>
    </source>
</evidence>
<evidence type="ECO:0000313" key="3">
    <source>
        <dbReference type="Proteomes" id="UP000318284"/>
    </source>
</evidence>
<keyword evidence="3" id="KW-1185">Reference proteome</keyword>
<reference evidence="2 3" key="1">
    <citation type="submission" date="2019-05" db="EMBL/GenBank/DDBJ databases">
        <authorList>
            <person name="Hammer B.W."/>
            <person name="Collado J."/>
            <person name="Fitzgerald H.N."/>
            <person name="Graziano A."/>
            <person name="Haggerty C.V."/>
            <person name="Kim S."/>
            <person name="Ogunsemowo I.H."/>
            <person name="Reddy N."/>
            <person name="Butela K.A."/>
            <person name="Garlena R.A."/>
            <person name="Russell D.A."/>
            <person name="Pope W.H."/>
            <person name="Jacobs-Sera D."/>
            <person name="Hatfull G.F."/>
        </authorList>
    </citation>
    <scope>NUCLEOTIDE SEQUENCE [LARGE SCALE GENOMIC DNA]</scope>
</reference>
<dbReference type="GeneID" id="65120770"/>
<accession>A0A514DGR1</accession>
<dbReference type="EMBL" id="MK937603">
    <property type="protein sequence ID" value="QDH92787.1"/>
    <property type="molecule type" value="Genomic_DNA"/>
</dbReference>
<evidence type="ECO:0000256" key="1">
    <source>
        <dbReference type="SAM" id="MobiDB-lite"/>
    </source>
</evidence>
<gene>
    <name evidence="2" type="primary">2</name>
    <name evidence="2" type="ORF">SEA_BAKERY_2</name>
</gene>
<organism evidence="2 3">
    <name type="scientific">Gordonia phage Bakery</name>
    <dbReference type="NCBI Taxonomy" id="2591205"/>
    <lineage>
        <taxon>Viruses</taxon>
        <taxon>Duplodnaviria</taxon>
        <taxon>Heunggongvirae</taxon>
        <taxon>Uroviricota</taxon>
        <taxon>Caudoviricetes</taxon>
        <taxon>Stackebrandtviridae</taxon>
        <taxon>Frickvirinae</taxon>
        <taxon>Wizardvirus</taxon>
        <taxon>Wizardvirus bakery</taxon>
    </lineage>
</organism>
<protein>
    <submittedName>
        <fullName evidence="2">Uncharacterized protein</fullName>
    </submittedName>
</protein>
<dbReference type="Proteomes" id="UP000318284">
    <property type="component" value="Segment"/>
</dbReference>